<evidence type="ECO:0000313" key="4">
    <source>
        <dbReference type="EMBL" id="SHJ02969.1"/>
    </source>
</evidence>
<reference evidence="5" key="1">
    <citation type="submission" date="2016-11" db="EMBL/GenBank/DDBJ databases">
        <authorList>
            <person name="Varghese N."/>
            <person name="Submissions S."/>
        </authorList>
    </citation>
    <scope>NUCLEOTIDE SEQUENCE [LARGE SCALE GENOMIC DNA]</scope>
    <source>
        <strain evidence="5">DSM 18829</strain>
    </source>
</reference>
<dbReference type="STRING" id="415425.SAMN05444363_2424"/>
<dbReference type="AlphaFoldDB" id="A0A1M6FZC8"/>
<dbReference type="PANTHER" id="PTHR11092">
    <property type="entry name" value="SUGAR NUCLEOTIDE EPIMERASE RELATED"/>
    <property type="match status" value="1"/>
</dbReference>
<dbReference type="InterPro" id="IPR013549">
    <property type="entry name" value="DUF1731"/>
</dbReference>
<dbReference type="InterPro" id="IPR001509">
    <property type="entry name" value="Epimerase_deHydtase"/>
</dbReference>
<sequence length="303" mass="33988">MKKIVIAAGTGFLGQALIRHFKQNAKEIVVLTRGKEKQEGNISYVHWNAKSLTGWEAALENADLLINLAGKSVDCRYNEANKREILLSRINSTKILNNAVLQCKKPPKHWLNSSTATIYRHSEDKQMDEYTGEIGNDFSMNVAQSWEKAFFKTETPNTKKTALRTSIVLGKNGGAFLPLKNLTQMGFGGKQGNGKQFVSWIHEDDFAKALGFVFEKEITGVINIVSPTPIQNKAFMKALRKELKIPFGTPVGKRLLEFGAKIIGTETELVLKSRNVIPKRLQENGFTFKYQTIESAFKNLLHD</sequence>
<dbReference type="CDD" id="cd05242">
    <property type="entry name" value="SDR_a8"/>
    <property type="match status" value="1"/>
</dbReference>
<dbReference type="PANTHER" id="PTHR11092:SF0">
    <property type="entry name" value="EPIMERASE FAMILY PROTEIN SDR39U1"/>
    <property type="match status" value="1"/>
</dbReference>
<dbReference type="Pfam" id="PF08338">
    <property type="entry name" value="DUF1731"/>
    <property type="match status" value="1"/>
</dbReference>
<dbReference type="InterPro" id="IPR036291">
    <property type="entry name" value="NAD(P)-bd_dom_sf"/>
</dbReference>
<protein>
    <recommendedName>
        <fullName evidence="6">DUF1731 domain-containing protein</fullName>
    </recommendedName>
</protein>
<dbReference type="RefSeq" id="WP_073311754.1">
    <property type="nucleotide sequence ID" value="NZ_FQZI01000004.1"/>
</dbReference>
<proteinExistence type="inferred from homology"/>
<organism evidence="4 5">
    <name type="scientific">Flavobacterium terrae</name>
    <dbReference type="NCBI Taxonomy" id="415425"/>
    <lineage>
        <taxon>Bacteria</taxon>
        <taxon>Pseudomonadati</taxon>
        <taxon>Bacteroidota</taxon>
        <taxon>Flavobacteriia</taxon>
        <taxon>Flavobacteriales</taxon>
        <taxon>Flavobacteriaceae</taxon>
        <taxon>Flavobacterium</taxon>
    </lineage>
</organism>
<dbReference type="NCBIfam" id="TIGR01777">
    <property type="entry name" value="yfcH"/>
    <property type="match status" value="1"/>
</dbReference>
<dbReference type="SUPFAM" id="SSF51735">
    <property type="entry name" value="NAD(P)-binding Rossmann-fold domains"/>
    <property type="match status" value="1"/>
</dbReference>
<evidence type="ECO:0008006" key="6">
    <source>
        <dbReference type="Google" id="ProtNLM"/>
    </source>
</evidence>
<gene>
    <name evidence="4" type="ORF">SAMN05444363_2424</name>
</gene>
<dbReference type="EMBL" id="FQZI01000004">
    <property type="protein sequence ID" value="SHJ02969.1"/>
    <property type="molecule type" value="Genomic_DNA"/>
</dbReference>
<accession>A0A1M6FZC8</accession>
<feature type="domain" description="DUF1731" evidence="3">
    <location>
        <begin position="267"/>
        <end position="300"/>
    </location>
</feature>
<evidence type="ECO:0000259" key="2">
    <source>
        <dbReference type="Pfam" id="PF01370"/>
    </source>
</evidence>
<evidence type="ECO:0000313" key="5">
    <source>
        <dbReference type="Proteomes" id="UP000184488"/>
    </source>
</evidence>
<evidence type="ECO:0000256" key="1">
    <source>
        <dbReference type="ARBA" id="ARBA00009353"/>
    </source>
</evidence>
<keyword evidence="5" id="KW-1185">Reference proteome</keyword>
<dbReference type="Pfam" id="PF01370">
    <property type="entry name" value="Epimerase"/>
    <property type="match status" value="1"/>
</dbReference>
<name>A0A1M6FZC8_9FLAO</name>
<comment type="similarity">
    <text evidence="1">Belongs to the NAD(P)-dependent epimerase/dehydratase family. SDR39U1 subfamily.</text>
</comment>
<feature type="domain" description="NAD-dependent epimerase/dehydratase" evidence="2">
    <location>
        <begin position="5"/>
        <end position="224"/>
    </location>
</feature>
<dbReference type="Gene3D" id="3.40.50.720">
    <property type="entry name" value="NAD(P)-binding Rossmann-like Domain"/>
    <property type="match status" value="1"/>
</dbReference>
<dbReference type="InterPro" id="IPR010099">
    <property type="entry name" value="SDR39U1"/>
</dbReference>
<dbReference type="Proteomes" id="UP000184488">
    <property type="component" value="Unassembled WGS sequence"/>
</dbReference>
<dbReference type="OrthoDB" id="9801773at2"/>
<evidence type="ECO:0000259" key="3">
    <source>
        <dbReference type="Pfam" id="PF08338"/>
    </source>
</evidence>